<reference evidence="2 3" key="1">
    <citation type="submission" date="2020-02" db="EMBL/GenBank/DDBJ databases">
        <title>Genome sequence of strain CCNWXJ40-4.</title>
        <authorList>
            <person name="Gao J."/>
            <person name="Sun J."/>
        </authorList>
    </citation>
    <scope>NUCLEOTIDE SEQUENCE [LARGE SCALE GENOMIC DNA]</scope>
    <source>
        <strain evidence="2 3">CCNWXJ 40-4</strain>
    </source>
</reference>
<sequence length="137" mass="15205">MDQAANPSLGFRRNPSYRITVEPFDGAVTVTFSDAVIASSDEALVLREADYPPVFYIPFKDIYFEFLKPSSTTTHCPYKGDASYWDVSAVGESVKDIMWAYESPYDEMAQIKNHGAFYPDKVRIEANPSSGAVGADL</sequence>
<dbReference type="Proteomes" id="UP001642900">
    <property type="component" value="Unassembled WGS sequence"/>
</dbReference>
<dbReference type="InterPro" id="IPR007361">
    <property type="entry name" value="DUF427"/>
</dbReference>
<evidence type="ECO:0000313" key="2">
    <source>
        <dbReference type="EMBL" id="NGO52280.1"/>
    </source>
</evidence>
<comment type="caution">
    <text evidence="2">The sequence shown here is derived from an EMBL/GenBank/DDBJ whole genome shotgun (WGS) entry which is preliminary data.</text>
</comment>
<evidence type="ECO:0000313" key="3">
    <source>
        <dbReference type="Proteomes" id="UP001642900"/>
    </source>
</evidence>
<gene>
    <name evidence="2" type="ORF">G6N73_14025</name>
</gene>
<dbReference type="PANTHER" id="PTHR34310">
    <property type="entry name" value="DUF427 DOMAIN PROTEIN (AFU_ORTHOLOGUE AFUA_3G02220)"/>
    <property type="match status" value="1"/>
</dbReference>
<proteinExistence type="predicted"/>
<protein>
    <submittedName>
        <fullName evidence="2">DUF427 domain-containing protein</fullName>
    </submittedName>
</protein>
<dbReference type="PANTHER" id="PTHR34310:SF9">
    <property type="entry name" value="BLR5716 PROTEIN"/>
    <property type="match status" value="1"/>
</dbReference>
<dbReference type="RefSeq" id="WP_165028531.1">
    <property type="nucleotide sequence ID" value="NZ_JAAKZF010000016.1"/>
</dbReference>
<dbReference type="AlphaFoldDB" id="A0A6G4WDR5"/>
<dbReference type="Gene3D" id="2.170.150.40">
    <property type="entry name" value="Domain of unknown function (DUF427)"/>
    <property type="match status" value="1"/>
</dbReference>
<dbReference type="Pfam" id="PF04248">
    <property type="entry name" value="NTP_transf_9"/>
    <property type="match status" value="1"/>
</dbReference>
<dbReference type="InterPro" id="IPR038694">
    <property type="entry name" value="DUF427_sf"/>
</dbReference>
<dbReference type="EMBL" id="JAAKZF010000016">
    <property type="protein sequence ID" value="NGO52280.1"/>
    <property type="molecule type" value="Genomic_DNA"/>
</dbReference>
<evidence type="ECO:0000259" key="1">
    <source>
        <dbReference type="Pfam" id="PF04248"/>
    </source>
</evidence>
<accession>A0A6G4WDR5</accession>
<organism evidence="2 3">
    <name type="scientific">Allomesorhizobium camelthorni</name>
    <dbReference type="NCBI Taxonomy" id="475069"/>
    <lineage>
        <taxon>Bacteria</taxon>
        <taxon>Pseudomonadati</taxon>
        <taxon>Pseudomonadota</taxon>
        <taxon>Alphaproteobacteria</taxon>
        <taxon>Hyphomicrobiales</taxon>
        <taxon>Phyllobacteriaceae</taxon>
        <taxon>Allomesorhizobium</taxon>
    </lineage>
</organism>
<feature type="domain" description="DUF427" evidence="1">
    <location>
        <begin position="28"/>
        <end position="120"/>
    </location>
</feature>
<keyword evidence="3" id="KW-1185">Reference proteome</keyword>
<name>A0A6G4WDR5_9HYPH</name>